<proteinExistence type="predicted"/>
<gene>
    <name evidence="1" type="ORF">QFC24_000110</name>
</gene>
<protein>
    <submittedName>
        <fullName evidence="1">Uncharacterized protein</fullName>
    </submittedName>
</protein>
<comment type="caution">
    <text evidence="1">The sequence shown here is derived from an EMBL/GenBank/DDBJ whole genome shotgun (WGS) entry which is preliminary data.</text>
</comment>
<name>A0ACC2XXH3_9TREE</name>
<dbReference type="EMBL" id="JASBWV010000001">
    <property type="protein sequence ID" value="KAJ9127826.1"/>
    <property type="molecule type" value="Genomic_DNA"/>
</dbReference>
<reference evidence="1" key="1">
    <citation type="submission" date="2023-04" db="EMBL/GenBank/DDBJ databases">
        <title>Draft Genome sequencing of Naganishia species isolated from polar environments using Oxford Nanopore Technology.</title>
        <authorList>
            <person name="Leo P."/>
            <person name="Venkateswaran K."/>
        </authorList>
    </citation>
    <scope>NUCLEOTIDE SEQUENCE</scope>
    <source>
        <strain evidence="1">DBVPG 5303</strain>
    </source>
</reference>
<evidence type="ECO:0000313" key="1">
    <source>
        <dbReference type="EMBL" id="KAJ9127826.1"/>
    </source>
</evidence>
<accession>A0ACC2XXH3</accession>
<keyword evidence="2" id="KW-1185">Reference proteome</keyword>
<dbReference type="Proteomes" id="UP001234202">
    <property type="component" value="Unassembled WGS sequence"/>
</dbReference>
<sequence>MHSRQDSANLTPSRRAPVPPSHQQRQPSYGASGSTFSNGSPGYPINGANNGHQPTRSQLFSSTSYAPSFQYGSSQSNSPSGQMKSPGYGASPTIVHNPMGTGMLPAGMNRLSSPTSSSTPIRQGMVGVKEEEGIRSFLWSKKWLVLRDQTLSFHKNECTFIALKSDQELYEWQDDIYARSPMLSVSGPTNFVHQVHVGFDAVSGAFTGLPDQWTKLLTQSHITKEDQARNPQAVLDVLEFYTDIQKREYDNFGVPIGPARTNSPMPGAGTSTQNGAASKTHTPPPRFEAGLGLAGQMSSQKPPSSLSRSETAPPGPQGVQLVSSRQGSQAYGHSGHAHQVSQSMHARQPEQFPPPSRRAPEPTRPLIAERKAPAPPKPSGKEPEPDYRYAPPKETQESKVESTHRPVLQTVKSSPATSLPVASTGNLPVEAAPGAATSTRPLQPQKKTTQGPPPAPSAGAATSNDVKLPKTSEKRISTMSEPQIMEKLRSAVSSADPSTLYAKIKKVGQGASGSVYVAKTLATGKRVAIKQMDLAQQPRKELIVNEILVMKESRHPNIVNFLEAFLIRNSDLWVVMEYMEGGALTDVIEANKMEEDQIAAICLETCRGLRHLHDHSIIHRDIKSDNVLLNAQGEVKITDFGFCAKLTDQKSKRATMVGTPYWMAPEVVKQKEYGAKVDVWSLGIMAIEMIENEPPYLDEEPLKALYLIATNGTPTLKRPEKLSVELKHFLSVCLCVDVKSRASTTELLTHEFLSKACDSSGLVPLMRKKDKV</sequence>
<evidence type="ECO:0000313" key="2">
    <source>
        <dbReference type="Proteomes" id="UP001234202"/>
    </source>
</evidence>
<organism evidence="1 2">
    <name type="scientific">Naganishia onofrii</name>
    <dbReference type="NCBI Taxonomy" id="1851511"/>
    <lineage>
        <taxon>Eukaryota</taxon>
        <taxon>Fungi</taxon>
        <taxon>Dikarya</taxon>
        <taxon>Basidiomycota</taxon>
        <taxon>Agaricomycotina</taxon>
        <taxon>Tremellomycetes</taxon>
        <taxon>Filobasidiales</taxon>
        <taxon>Filobasidiaceae</taxon>
        <taxon>Naganishia</taxon>
    </lineage>
</organism>